<dbReference type="Proteomes" id="UP000653797">
    <property type="component" value="Unassembled WGS sequence"/>
</dbReference>
<name>A0A927AYS5_9BACT</name>
<accession>A0A927AYS5</accession>
<protein>
    <submittedName>
        <fullName evidence="3">ThuA domain-containing protein</fullName>
    </submittedName>
</protein>
<comment type="caution">
    <text evidence="3">The sequence shown here is derived from an EMBL/GenBank/DDBJ whole genome shotgun (WGS) entry which is preliminary data.</text>
</comment>
<reference evidence="3" key="1">
    <citation type="submission" date="2020-09" db="EMBL/GenBank/DDBJ databases">
        <authorList>
            <person name="Kim M.K."/>
        </authorList>
    </citation>
    <scope>NUCLEOTIDE SEQUENCE</scope>
    <source>
        <strain evidence="3">BT704</strain>
    </source>
</reference>
<keyword evidence="4" id="KW-1185">Reference proteome</keyword>
<dbReference type="InterPro" id="IPR029010">
    <property type="entry name" value="ThuA-like"/>
</dbReference>
<dbReference type="RefSeq" id="WP_191037876.1">
    <property type="nucleotide sequence ID" value="NZ_JACXAA010000002.1"/>
</dbReference>
<organism evidence="3 4">
    <name type="scientific">Spirosoma validum</name>
    <dbReference type="NCBI Taxonomy" id="2771355"/>
    <lineage>
        <taxon>Bacteria</taxon>
        <taxon>Pseudomonadati</taxon>
        <taxon>Bacteroidota</taxon>
        <taxon>Cytophagia</taxon>
        <taxon>Cytophagales</taxon>
        <taxon>Cytophagaceae</taxon>
        <taxon>Spirosoma</taxon>
    </lineage>
</organism>
<feature type="chain" id="PRO_5036744527" evidence="1">
    <location>
        <begin position="26"/>
        <end position="278"/>
    </location>
</feature>
<dbReference type="InterPro" id="IPR029062">
    <property type="entry name" value="Class_I_gatase-like"/>
</dbReference>
<feature type="signal peptide" evidence="1">
    <location>
        <begin position="1"/>
        <end position="25"/>
    </location>
</feature>
<dbReference type="PANTHER" id="PTHR40469">
    <property type="entry name" value="SECRETED GLYCOSYL HYDROLASE"/>
    <property type="match status" value="1"/>
</dbReference>
<dbReference type="PANTHER" id="PTHR40469:SF2">
    <property type="entry name" value="GALACTOSE-BINDING DOMAIN-LIKE SUPERFAMILY PROTEIN"/>
    <property type="match status" value="1"/>
</dbReference>
<dbReference type="SUPFAM" id="SSF52317">
    <property type="entry name" value="Class I glutamine amidotransferase-like"/>
    <property type="match status" value="1"/>
</dbReference>
<dbReference type="Gene3D" id="3.40.50.880">
    <property type="match status" value="1"/>
</dbReference>
<feature type="domain" description="ThuA-like" evidence="2">
    <location>
        <begin position="36"/>
        <end position="251"/>
    </location>
</feature>
<dbReference type="Pfam" id="PF06283">
    <property type="entry name" value="ThuA"/>
    <property type="match status" value="1"/>
</dbReference>
<gene>
    <name evidence="3" type="ORF">IC230_04925</name>
</gene>
<dbReference type="EMBL" id="JACXAA010000002">
    <property type="protein sequence ID" value="MBD2752223.1"/>
    <property type="molecule type" value="Genomic_DNA"/>
</dbReference>
<evidence type="ECO:0000259" key="2">
    <source>
        <dbReference type="Pfam" id="PF06283"/>
    </source>
</evidence>
<dbReference type="AlphaFoldDB" id="A0A927AYS5"/>
<sequence>MSLFKSKPGQLLTFCLLCLAFSLKAQTPHINVIAFYTAKNDKAHISFVQEANRWFPKMAATYHFTYDTTSNWNNLNTTFLSKYQVVLFLDTRPEAPAQREAFRNYMETGGAWMGFHFAAFALTPSAYPQNWDWYHNEFLGSGQYKSNTWRPTSAMLRVEDRKHPATKQLPQIVKSSPNEWYRWEKDLRTNPNIDILLSIDSTSFPLGTGPKPHEIWHSGYYPVVWTNKKYKMLYLNMGHNDIDYENKTNRELSFTFDNETQNKLIINSLLWLGNGKKP</sequence>
<evidence type="ECO:0000256" key="1">
    <source>
        <dbReference type="SAM" id="SignalP"/>
    </source>
</evidence>
<keyword evidence="1" id="KW-0732">Signal</keyword>
<evidence type="ECO:0000313" key="4">
    <source>
        <dbReference type="Proteomes" id="UP000653797"/>
    </source>
</evidence>
<evidence type="ECO:0000313" key="3">
    <source>
        <dbReference type="EMBL" id="MBD2752223.1"/>
    </source>
</evidence>
<proteinExistence type="predicted"/>